<keyword evidence="1" id="KW-0040">ANK repeat</keyword>
<dbReference type="PROSITE" id="PS50088">
    <property type="entry name" value="ANK_REPEAT"/>
    <property type="match status" value="1"/>
</dbReference>
<protein>
    <submittedName>
        <fullName evidence="2 3">Uncharacterized protein</fullName>
    </submittedName>
</protein>
<dbReference type="InterPro" id="IPR002110">
    <property type="entry name" value="Ankyrin_rpt"/>
</dbReference>
<dbReference type="InParanoid" id="A0A2K2D0F0"/>
<dbReference type="EMBL" id="CM000882">
    <property type="protein sequence ID" value="PNT67759.1"/>
    <property type="molecule type" value="Genomic_DNA"/>
</dbReference>
<gene>
    <name evidence="2" type="ORF">BRADI_3g31677v3</name>
</gene>
<reference evidence="2" key="2">
    <citation type="submission" date="2017-06" db="EMBL/GenBank/DDBJ databases">
        <title>WGS assembly of Brachypodium distachyon.</title>
        <authorList>
            <consortium name="The International Brachypodium Initiative"/>
            <person name="Lucas S."/>
            <person name="Harmon-Smith M."/>
            <person name="Lail K."/>
            <person name="Tice H."/>
            <person name="Grimwood J."/>
            <person name="Bruce D."/>
            <person name="Barry K."/>
            <person name="Shu S."/>
            <person name="Lindquist E."/>
            <person name="Wang M."/>
            <person name="Pitluck S."/>
            <person name="Vogel J.P."/>
            <person name="Garvin D.F."/>
            <person name="Mockler T.C."/>
            <person name="Schmutz J."/>
            <person name="Rokhsar D."/>
            <person name="Bevan M.W."/>
        </authorList>
    </citation>
    <scope>NUCLEOTIDE SEQUENCE</scope>
    <source>
        <strain evidence="2">Bd21</strain>
    </source>
</reference>
<keyword evidence="4" id="KW-1185">Reference proteome</keyword>
<dbReference type="OrthoDB" id="676943at2759"/>
<dbReference type="InterPro" id="IPR051616">
    <property type="entry name" value="Cul2-RING_E3_ligase_SR"/>
</dbReference>
<dbReference type="EnsemblPlants" id="PNT67759">
    <property type="protein sequence ID" value="PNT67759"/>
    <property type="gene ID" value="BRADI_3g31677v3"/>
</dbReference>
<dbReference type="Pfam" id="PF12796">
    <property type="entry name" value="Ank_2"/>
    <property type="match status" value="1"/>
</dbReference>
<reference evidence="2 3" key="1">
    <citation type="journal article" date="2010" name="Nature">
        <title>Genome sequencing and analysis of the model grass Brachypodium distachyon.</title>
        <authorList>
            <consortium name="International Brachypodium Initiative"/>
        </authorList>
    </citation>
    <scope>NUCLEOTIDE SEQUENCE [LARGE SCALE GENOMIC DNA]</scope>
    <source>
        <strain evidence="2 3">Bd21</strain>
    </source>
</reference>
<dbReference type="PANTHER" id="PTHR46224">
    <property type="entry name" value="ANKYRIN REPEAT FAMILY PROTEIN"/>
    <property type="match status" value="1"/>
</dbReference>
<dbReference type="Gene3D" id="1.25.40.20">
    <property type="entry name" value="Ankyrin repeat-containing domain"/>
    <property type="match status" value="1"/>
</dbReference>
<dbReference type="SUPFAM" id="SSF48403">
    <property type="entry name" value="Ankyrin repeat"/>
    <property type="match status" value="1"/>
</dbReference>
<sequence>MKKVEKEIPHPILQAATDGDLRLVKEMAAAVEDDIIKANALCAAARKDRWEVCRLLVEHLHWDVNKPGDEDATAKYLLAQGADPKITGRLGSPLHLATMNGQCEMVKLLISKGADIDAFHDVHGAPLHVASRLDQVGPMKTLLAHEADPNKVLNLETTPLSLAIKNRSLECVKLLIK</sequence>
<organism evidence="2">
    <name type="scientific">Brachypodium distachyon</name>
    <name type="common">Purple false brome</name>
    <name type="synonym">Trachynia distachya</name>
    <dbReference type="NCBI Taxonomy" id="15368"/>
    <lineage>
        <taxon>Eukaryota</taxon>
        <taxon>Viridiplantae</taxon>
        <taxon>Streptophyta</taxon>
        <taxon>Embryophyta</taxon>
        <taxon>Tracheophyta</taxon>
        <taxon>Spermatophyta</taxon>
        <taxon>Magnoliopsida</taxon>
        <taxon>Liliopsida</taxon>
        <taxon>Poales</taxon>
        <taxon>Poaceae</taxon>
        <taxon>BOP clade</taxon>
        <taxon>Pooideae</taxon>
        <taxon>Stipodae</taxon>
        <taxon>Brachypodieae</taxon>
        <taxon>Brachypodium</taxon>
    </lineage>
</organism>
<proteinExistence type="predicted"/>
<evidence type="ECO:0000313" key="4">
    <source>
        <dbReference type="Proteomes" id="UP000008810"/>
    </source>
</evidence>
<accession>A0A2K2D0F0</accession>
<dbReference type="PROSITE" id="PS50297">
    <property type="entry name" value="ANK_REP_REGION"/>
    <property type="match status" value="1"/>
</dbReference>
<reference evidence="3" key="3">
    <citation type="submission" date="2018-08" db="UniProtKB">
        <authorList>
            <consortium name="EnsemblPlants"/>
        </authorList>
    </citation>
    <scope>IDENTIFICATION</scope>
    <source>
        <strain evidence="3">cv. Bd21</strain>
    </source>
</reference>
<dbReference type="Proteomes" id="UP000008810">
    <property type="component" value="Chromosome 3"/>
</dbReference>
<dbReference type="InterPro" id="IPR036770">
    <property type="entry name" value="Ankyrin_rpt-contain_sf"/>
</dbReference>
<dbReference type="SMART" id="SM00248">
    <property type="entry name" value="ANK"/>
    <property type="match status" value="3"/>
</dbReference>
<feature type="repeat" description="ANK" evidence="1">
    <location>
        <begin position="89"/>
        <end position="121"/>
    </location>
</feature>
<feature type="non-terminal residue" evidence="2">
    <location>
        <position position="177"/>
    </location>
</feature>
<dbReference type="PANTHER" id="PTHR46224:SF5">
    <property type="entry name" value="OS09G0124800 PROTEIN"/>
    <property type="match status" value="1"/>
</dbReference>
<dbReference type="Gramene" id="PNT67759">
    <property type="protein sequence ID" value="PNT67759"/>
    <property type="gene ID" value="BRADI_3g31677v3"/>
</dbReference>
<dbReference type="Pfam" id="PF00023">
    <property type="entry name" value="Ank"/>
    <property type="match status" value="1"/>
</dbReference>
<evidence type="ECO:0000313" key="2">
    <source>
        <dbReference type="EMBL" id="PNT67759.1"/>
    </source>
</evidence>
<evidence type="ECO:0000313" key="3">
    <source>
        <dbReference type="EnsemblPlants" id="PNT67759"/>
    </source>
</evidence>
<dbReference type="AlphaFoldDB" id="A0A2K2D0F0"/>
<evidence type="ECO:0000256" key="1">
    <source>
        <dbReference type="PROSITE-ProRule" id="PRU00023"/>
    </source>
</evidence>
<name>A0A2K2D0F0_BRADI</name>
<dbReference type="STRING" id="15368.A0A2K2D0F0"/>